<gene>
    <name evidence="1" type="ORF">CO169_00505</name>
</gene>
<dbReference type="Proteomes" id="UP000230062">
    <property type="component" value="Unassembled WGS sequence"/>
</dbReference>
<evidence type="ECO:0000313" key="1">
    <source>
        <dbReference type="EMBL" id="PJA49943.1"/>
    </source>
</evidence>
<dbReference type="EMBL" id="PFWP01000016">
    <property type="protein sequence ID" value="PJA49943.1"/>
    <property type="molecule type" value="Genomic_DNA"/>
</dbReference>
<organism evidence="1 2">
    <name type="scientific">Candidatus Shapirobacteria bacterium CG_4_9_14_3_um_filter_39_13</name>
    <dbReference type="NCBI Taxonomy" id="1974479"/>
    <lineage>
        <taxon>Bacteria</taxon>
        <taxon>Candidatus Shapironibacteriota</taxon>
    </lineage>
</organism>
<name>A0A2M7XM54_9BACT</name>
<proteinExistence type="predicted"/>
<sequence length="62" mass="7180">MIINSKQIKSSHQKGFISLKKAPRRLVIIKRSHCHQLRILKFKVFDLGVGEPWNLAAVKSRQ</sequence>
<protein>
    <submittedName>
        <fullName evidence="1">Uncharacterized protein</fullName>
    </submittedName>
</protein>
<feature type="non-terminal residue" evidence="1">
    <location>
        <position position="62"/>
    </location>
</feature>
<evidence type="ECO:0000313" key="2">
    <source>
        <dbReference type="Proteomes" id="UP000230062"/>
    </source>
</evidence>
<dbReference type="AlphaFoldDB" id="A0A2M7XM54"/>
<comment type="caution">
    <text evidence="1">The sequence shown here is derived from an EMBL/GenBank/DDBJ whole genome shotgun (WGS) entry which is preliminary data.</text>
</comment>
<accession>A0A2M7XM54</accession>
<reference evidence="2" key="1">
    <citation type="submission" date="2017-09" db="EMBL/GenBank/DDBJ databases">
        <title>Depth-based differentiation of microbial function through sediment-hosted aquifers and enrichment of novel symbionts in the deep terrestrial subsurface.</title>
        <authorList>
            <person name="Probst A.J."/>
            <person name="Ladd B."/>
            <person name="Jarett J.K."/>
            <person name="Geller-Mcgrath D.E."/>
            <person name="Sieber C.M.K."/>
            <person name="Emerson J.B."/>
            <person name="Anantharaman K."/>
            <person name="Thomas B.C."/>
            <person name="Malmstrom R."/>
            <person name="Stieglmeier M."/>
            <person name="Klingl A."/>
            <person name="Woyke T."/>
            <person name="Ryan C.M."/>
            <person name="Banfield J.F."/>
        </authorList>
    </citation>
    <scope>NUCLEOTIDE SEQUENCE [LARGE SCALE GENOMIC DNA]</scope>
</reference>